<evidence type="ECO:0000256" key="3">
    <source>
        <dbReference type="ARBA" id="ARBA00048954"/>
    </source>
</evidence>
<dbReference type="AlphaFoldDB" id="A0AAX4NHM7"/>
<organism evidence="6 7">
    <name type="scientific">Oxyplasma meridianum</name>
    <dbReference type="NCBI Taxonomy" id="3073602"/>
    <lineage>
        <taxon>Archaea</taxon>
        <taxon>Methanobacteriati</taxon>
        <taxon>Thermoplasmatota</taxon>
        <taxon>Thermoplasmata</taxon>
        <taxon>Thermoplasmatales</taxon>
        <taxon>Thermoplasmataceae</taxon>
        <taxon>Oxyplasma</taxon>
    </lineage>
</organism>
<dbReference type="Gene3D" id="3.40.50.300">
    <property type="entry name" value="P-loop containing nucleotide triphosphate hydrolases"/>
    <property type="match status" value="2"/>
</dbReference>
<dbReference type="EMBL" id="CP133772">
    <property type="protein sequence ID" value="WYY00307.1"/>
    <property type="molecule type" value="Genomic_DNA"/>
</dbReference>
<evidence type="ECO:0000256" key="2">
    <source>
        <dbReference type="ARBA" id="ARBA00034617"/>
    </source>
</evidence>
<dbReference type="InterPro" id="IPR002789">
    <property type="entry name" value="HerA_central"/>
</dbReference>
<comment type="catalytic activity">
    <reaction evidence="4">
        <text>ATP + H2O = ADP + phosphate + H(+)</text>
        <dbReference type="Rhea" id="RHEA:13065"/>
        <dbReference type="ChEBI" id="CHEBI:15377"/>
        <dbReference type="ChEBI" id="CHEBI:15378"/>
        <dbReference type="ChEBI" id="CHEBI:30616"/>
        <dbReference type="ChEBI" id="CHEBI:43474"/>
        <dbReference type="ChEBI" id="CHEBI:456216"/>
        <dbReference type="EC" id="5.6.2.4"/>
    </reaction>
</comment>
<evidence type="ECO:0000256" key="4">
    <source>
        <dbReference type="ARBA" id="ARBA00048988"/>
    </source>
</evidence>
<keyword evidence="7" id="KW-1185">Reference proteome</keyword>
<dbReference type="GeneID" id="95967608"/>
<dbReference type="InterPro" id="IPR008571">
    <property type="entry name" value="HerA-like"/>
</dbReference>
<dbReference type="SUPFAM" id="SSF52540">
    <property type="entry name" value="P-loop containing nucleoside triphosphate hydrolases"/>
    <property type="match status" value="1"/>
</dbReference>
<dbReference type="GO" id="GO:0043139">
    <property type="term" value="F:5'-3' DNA helicase activity"/>
    <property type="evidence" value="ECO:0007669"/>
    <property type="project" value="UniProtKB-EC"/>
</dbReference>
<proteinExistence type="inferred from homology"/>
<dbReference type="GO" id="GO:0043138">
    <property type="term" value="F:3'-5' DNA helicase activity"/>
    <property type="evidence" value="ECO:0007669"/>
    <property type="project" value="UniProtKB-EC"/>
</dbReference>
<comment type="catalytic activity">
    <reaction evidence="3">
        <text>ATP + H2O = ADP + phosphate + H(+)</text>
        <dbReference type="Rhea" id="RHEA:13065"/>
        <dbReference type="ChEBI" id="CHEBI:15377"/>
        <dbReference type="ChEBI" id="CHEBI:15378"/>
        <dbReference type="ChEBI" id="CHEBI:30616"/>
        <dbReference type="ChEBI" id="CHEBI:43474"/>
        <dbReference type="ChEBI" id="CHEBI:456216"/>
        <dbReference type="EC" id="5.6.2.3"/>
    </reaction>
</comment>
<dbReference type="RefSeq" id="WP_393970648.1">
    <property type="nucleotide sequence ID" value="NZ_CP133772.1"/>
</dbReference>
<protein>
    <submittedName>
        <fullName evidence="6">DUF87 domain-containing protein</fullName>
    </submittedName>
</protein>
<dbReference type="KEGG" id="omr:OXIME_000873"/>
<reference evidence="6 7" key="1">
    <citation type="submission" date="2023-09" db="EMBL/GenBank/DDBJ databases">
        <authorList>
            <person name="Golyshina O.V."/>
            <person name="Lunev E.A."/>
            <person name="Bargiela R."/>
            <person name="Gaines M.C."/>
            <person name="Daum B."/>
            <person name="Bale N.J."/>
            <person name="Koenen M."/>
            <person name="Sinninghe Damst J.S."/>
            <person name="Yakimov M."/>
            <person name="Golyshin P.N."/>
        </authorList>
    </citation>
    <scope>NUCLEOTIDE SEQUENCE [LARGE SCALE GENOMIC DNA]</scope>
    <source>
        <strain evidence="6 7">M1</strain>
    </source>
</reference>
<dbReference type="Pfam" id="PF01935">
    <property type="entry name" value="DUF87"/>
    <property type="match status" value="1"/>
</dbReference>
<evidence type="ECO:0000256" key="1">
    <source>
        <dbReference type="ARBA" id="ARBA00007816"/>
    </source>
</evidence>
<evidence type="ECO:0000313" key="6">
    <source>
        <dbReference type="EMBL" id="WYY00307.1"/>
    </source>
</evidence>
<comment type="catalytic activity">
    <reaction evidence="2">
        <text>Couples ATP hydrolysis with the unwinding of duplex DNA by translocating in the 3'-5' direction.</text>
        <dbReference type="EC" id="5.6.2.4"/>
    </reaction>
</comment>
<gene>
    <name evidence="6" type="ORF">OXIME_000873</name>
</gene>
<name>A0AAX4NHM7_9ARCH</name>
<evidence type="ECO:0000259" key="5">
    <source>
        <dbReference type="Pfam" id="PF01935"/>
    </source>
</evidence>
<dbReference type="Proteomes" id="UP001451606">
    <property type="component" value="Chromosome"/>
</dbReference>
<comment type="similarity">
    <text evidence="1">Belongs to the HerA family.</text>
</comment>
<dbReference type="PANTHER" id="PTHR42957">
    <property type="entry name" value="HELICASE MJ1565-RELATED"/>
    <property type="match status" value="1"/>
</dbReference>
<evidence type="ECO:0000313" key="7">
    <source>
        <dbReference type="Proteomes" id="UP001451606"/>
    </source>
</evidence>
<sequence>MSEYHIEKPSEKLTETFQSRHDLWVGRNYFRNRNYETTYNTVDMTYSLGHSFESIIESFDFPVITRLKLEPIDKQKTERIIASLLASRHAEMKFHYGKKSHLYEDLKRESGEVEFLSDRVRNQGNSLFHMDLSFRISGKDPLDLKDNAYRFETAMNYLGIVNRRINNVSYRTIKNSFSLNRRRDTPYIIDSRSVSSILPVYSTPSPGKGVFVGMDSIDEKPVFIDSFQNESFNSVILGETGSGKSFFSKVFLRRSISSGNADKIFIVDPLNEYSADMFGPNSVEINFRKGDILELSREGPLDNDLISPLASIISGTIYGDDGMRKDIENDIRFYSEENSGTTISHILHRIWSKYGMDSKGSKTFNIIKSQSWMSNDTRVVIFKTNILEEETSNSLLPELILSIFAYSVNNPETRKMLVIDEAHLALSNRHTSGILSNLSRHSRHYMLSIVSITQSLDDLFFHQENRSLLANTASIFVFRTRSMKGEYAKMLNLEGFEEPDFHSLLGGKTIDYSECFLIKRKRLIKLRIISTKEERRKAG</sequence>
<dbReference type="InterPro" id="IPR027417">
    <property type="entry name" value="P-loop_NTPase"/>
</dbReference>
<dbReference type="PANTHER" id="PTHR42957:SF1">
    <property type="entry name" value="HELICASE MJ1565-RELATED"/>
    <property type="match status" value="1"/>
</dbReference>
<feature type="domain" description="Helicase HerA central" evidence="5">
    <location>
        <begin position="236"/>
        <end position="285"/>
    </location>
</feature>
<accession>A0AAX4NHM7</accession>